<organism evidence="2 3">
    <name type="scientific">Streptomyces lavendofoliae</name>
    <dbReference type="NCBI Taxonomy" id="67314"/>
    <lineage>
        <taxon>Bacteria</taxon>
        <taxon>Bacillati</taxon>
        <taxon>Actinomycetota</taxon>
        <taxon>Actinomycetes</taxon>
        <taxon>Kitasatosporales</taxon>
        <taxon>Streptomycetaceae</taxon>
        <taxon>Streptomyces</taxon>
    </lineage>
</organism>
<feature type="compositionally biased region" description="Acidic residues" evidence="1">
    <location>
        <begin position="68"/>
        <end position="77"/>
    </location>
</feature>
<dbReference type="EMBL" id="BMTP01000008">
    <property type="protein sequence ID" value="GGU43093.1"/>
    <property type="molecule type" value="Genomic_DNA"/>
</dbReference>
<reference evidence="2" key="1">
    <citation type="journal article" date="2014" name="Int. J. Syst. Evol. Microbiol.">
        <title>Complete genome sequence of Corynebacterium casei LMG S-19264T (=DSM 44701T), isolated from a smear-ripened cheese.</title>
        <authorList>
            <consortium name="US DOE Joint Genome Institute (JGI-PGF)"/>
            <person name="Walter F."/>
            <person name="Albersmeier A."/>
            <person name="Kalinowski J."/>
            <person name="Ruckert C."/>
        </authorList>
    </citation>
    <scope>NUCLEOTIDE SEQUENCE</scope>
    <source>
        <strain evidence="2">JCM 4391</strain>
    </source>
</reference>
<feature type="compositionally biased region" description="Gly residues" evidence="1">
    <location>
        <begin position="54"/>
        <end position="63"/>
    </location>
</feature>
<comment type="caution">
    <text evidence="2">The sequence shown here is derived from an EMBL/GenBank/DDBJ whole genome shotgun (WGS) entry which is preliminary data.</text>
</comment>
<proteinExistence type="predicted"/>
<accession>A0A918HYC2</accession>
<evidence type="ECO:0000313" key="3">
    <source>
        <dbReference type="Proteomes" id="UP000636661"/>
    </source>
</evidence>
<dbReference type="Proteomes" id="UP000636661">
    <property type="component" value="Unassembled WGS sequence"/>
</dbReference>
<dbReference type="AlphaFoldDB" id="A0A918HYC2"/>
<feature type="region of interest" description="Disordered" evidence="1">
    <location>
        <begin position="1"/>
        <end position="77"/>
    </location>
</feature>
<sequence length="77" mass="8123">MNDKTPHTSHTPHTPPERARERAEEEPGAHSGAERQAAHRTVPGTASAAEGYRPGEGTGGGEPLEGVQADEDDARDQ</sequence>
<evidence type="ECO:0000313" key="2">
    <source>
        <dbReference type="EMBL" id="GGU43093.1"/>
    </source>
</evidence>
<evidence type="ECO:0000256" key="1">
    <source>
        <dbReference type="SAM" id="MobiDB-lite"/>
    </source>
</evidence>
<feature type="compositionally biased region" description="Basic and acidic residues" evidence="1">
    <location>
        <begin position="15"/>
        <end position="37"/>
    </location>
</feature>
<gene>
    <name evidence="2" type="ORF">GCM10010274_33620</name>
</gene>
<protein>
    <submittedName>
        <fullName evidence="2">Uncharacterized protein</fullName>
    </submittedName>
</protein>
<dbReference type="RefSeq" id="WP_189551665.1">
    <property type="nucleotide sequence ID" value="NZ_BMTP01000008.1"/>
</dbReference>
<keyword evidence="3" id="KW-1185">Reference proteome</keyword>
<name>A0A918HYC2_9ACTN</name>
<reference evidence="2" key="2">
    <citation type="submission" date="2020-09" db="EMBL/GenBank/DDBJ databases">
        <authorList>
            <person name="Sun Q."/>
            <person name="Ohkuma M."/>
        </authorList>
    </citation>
    <scope>NUCLEOTIDE SEQUENCE</scope>
    <source>
        <strain evidence="2">JCM 4391</strain>
    </source>
</reference>